<dbReference type="GO" id="GO:0032259">
    <property type="term" value="P:methylation"/>
    <property type="evidence" value="ECO:0007669"/>
    <property type="project" value="UniProtKB-KW"/>
</dbReference>
<dbReference type="CDD" id="cd02440">
    <property type="entry name" value="AdoMet_MTases"/>
    <property type="match status" value="1"/>
</dbReference>
<dbReference type="OrthoDB" id="9804312at2"/>
<dbReference type="RefSeq" id="WP_110401324.1">
    <property type="nucleotide sequence ID" value="NZ_QJJS01000012.1"/>
</dbReference>
<evidence type="ECO:0000313" key="6">
    <source>
        <dbReference type="Proteomes" id="UP000247811"/>
    </source>
</evidence>
<dbReference type="PANTHER" id="PTHR43464">
    <property type="entry name" value="METHYLTRANSFERASE"/>
    <property type="match status" value="1"/>
</dbReference>
<name>A0A318GYS1_9BURK</name>
<gene>
    <name evidence="5" type="ORF">C7444_11230</name>
</gene>
<dbReference type="PANTHER" id="PTHR43464:SF19">
    <property type="entry name" value="UBIQUINONE BIOSYNTHESIS O-METHYLTRANSFERASE, MITOCHONDRIAL"/>
    <property type="match status" value="1"/>
</dbReference>
<keyword evidence="1 5" id="KW-0489">Methyltransferase</keyword>
<organism evidence="5 6">
    <name type="scientific">Sphaerotilus hippei</name>
    <dbReference type="NCBI Taxonomy" id="744406"/>
    <lineage>
        <taxon>Bacteria</taxon>
        <taxon>Pseudomonadati</taxon>
        <taxon>Pseudomonadota</taxon>
        <taxon>Betaproteobacteria</taxon>
        <taxon>Burkholderiales</taxon>
        <taxon>Sphaerotilaceae</taxon>
        <taxon>Sphaerotilus</taxon>
    </lineage>
</organism>
<dbReference type="AlphaFoldDB" id="A0A318GYS1"/>
<protein>
    <submittedName>
        <fullName evidence="5">Methyltransferase family protein</fullName>
    </submittedName>
</protein>
<evidence type="ECO:0000313" key="5">
    <source>
        <dbReference type="EMBL" id="PXW94715.1"/>
    </source>
</evidence>
<keyword evidence="6" id="KW-1185">Reference proteome</keyword>
<evidence type="ECO:0000256" key="2">
    <source>
        <dbReference type="ARBA" id="ARBA00022679"/>
    </source>
</evidence>
<dbReference type="Proteomes" id="UP000247811">
    <property type="component" value="Unassembled WGS sequence"/>
</dbReference>
<dbReference type="EMBL" id="QJJS01000012">
    <property type="protein sequence ID" value="PXW94715.1"/>
    <property type="molecule type" value="Genomic_DNA"/>
</dbReference>
<dbReference type="GO" id="GO:0008168">
    <property type="term" value="F:methyltransferase activity"/>
    <property type="evidence" value="ECO:0007669"/>
    <property type="project" value="UniProtKB-KW"/>
</dbReference>
<dbReference type="InterPro" id="IPR029063">
    <property type="entry name" value="SAM-dependent_MTases_sf"/>
</dbReference>
<sequence>MAPSDWVCRFSADLPAGRRVLDLACGRGRHVRWLAAQGHVVTAVDRDAQALAGLEDVAGEIVCADLESGTWPLTGRRFDLVVVTHYLWRPRLPEVLACVAPGGRLVWETFAAGQQRLGRPHNPDFLLQPLELIDHVRGPLHVLAFEDGLLDAPPRRVQRIAACRPCDPPGDPGSTFLLAPRP</sequence>
<proteinExistence type="predicted"/>
<dbReference type="InterPro" id="IPR041698">
    <property type="entry name" value="Methyltransf_25"/>
</dbReference>
<keyword evidence="3" id="KW-0949">S-adenosyl-L-methionine</keyword>
<evidence type="ECO:0000256" key="3">
    <source>
        <dbReference type="ARBA" id="ARBA00022691"/>
    </source>
</evidence>
<feature type="domain" description="Methyltransferase" evidence="4">
    <location>
        <begin position="20"/>
        <end position="101"/>
    </location>
</feature>
<keyword evidence="2 5" id="KW-0808">Transferase</keyword>
<dbReference type="Gene3D" id="3.40.50.150">
    <property type="entry name" value="Vaccinia Virus protein VP39"/>
    <property type="match status" value="1"/>
</dbReference>
<dbReference type="Pfam" id="PF13649">
    <property type="entry name" value="Methyltransf_25"/>
    <property type="match status" value="1"/>
</dbReference>
<accession>A0A318GYS1</accession>
<comment type="caution">
    <text evidence="5">The sequence shown here is derived from an EMBL/GenBank/DDBJ whole genome shotgun (WGS) entry which is preliminary data.</text>
</comment>
<reference evidence="5 6" key="1">
    <citation type="submission" date="2018-05" db="EMBL/GenBank/DDBJ databases">
        <title>Genomic Encyclopedia of Type Strains, Phase IV (KMG-IV): sequencing the most valuable type-strain genomes for metagenomic binning, comparative biology and taxonomic classification.</title>
        <authorList>
            <person name="Goeker M."/>
        </authorList>
    </citation>
    <scope>NUCLEOTIDE SEQUENCE [LARGE SCALE GENOMIC DNA]</scope>
    <source>
        <strain evidence="5 6">DSM 566</strain>
    </source>
</reference>
<evidence type="ECO:0000256" key="1">
    <source>
        <dbReference type="ARBA" id="ARBA00022603"/>
    </source>
</evidence>
<dbReference type="SUPFAM" id="SSF53335">
    <property type="entry name" value="S-adenosyl-L-methionine-dependent methyltransferases"/>
    <property type="match status" value="1"/>
</dbReference>
<evidence type="ECO:0000259" key="4">
    <source>
        <dbReference type="Pfam" id="PF13649"/>
    </source>
</evidence>